<dbReference type="AlphaFoldDB" id="A0A0C3SBE2"/>
<gene>
    <name evidence="6" type="ORF">PHLGIDRAFT_405139</name>
</gene>
<dbReference type="Proteomes" id="UP000053257">
    <property type="component" value="Unassembled WGS sequence"/>
</dbReference>
<evidence type="ECO:0000313" key="6">
    <source>
        <dbReference type="EMBL" id="KIP07870.1"/>
    </source>
</evidence>
<evidence type="ECO:0000256" key="2">
    <source>
        <dbReference type="ARBA" id="ARBA00022771"/>
    </source>
</evidence>
<keyword evidence="7" id="KW-1185">Reference proteome</keyword>
<dbReference type="Pfam" id="PF01753">
    <property type="entry name" value="zf-MYND"/>
    <property type="match status" value="1"/>
</dbReference>
<dbReference type="EMBL" id="KN840489">
    <property type="protein sequence ID" value="KIP07870.1"/>
    <property type="molecule type" value="Genomic_DNA"/>
</dbReference>
<dbReference type="PROSITE" id="PS01360">
    <property type="entry name" value="ZF_MYND_1"/>
    <property type="match status" value="1"/>
</dbReference>
<dbReference type="HOGENOM" id="CLU_086444_0_0_1"/>
<keyword evidence="3" id="KW-0862">Zinc</keyword>
<evidence type="ECO:0000256" key="3">
    <source>
        <dbReference type="ARBA" id="ARBA00022833"/>
    </source>
</evidence>
<organism evidence="6 7">
    <name type="scientific">Phlebiopsis gigantea (strain 11061_1 CR5-6)</name>
    <name type="common">White-rot fungus</name>
    <name type="synonym">Peniophora gigantea</name>
    <dbReference type="NCBI Taxonomy" id="745531"/>
    <lineage>
        <taxon>Eukaryota</taxon>
        <taxon>Fungi</taxon>
        <taxon>Dikarya</taxon>
        <taxon>Basidiomycota</taxon>
        <taxon>Agaricomycotina</taxon>
        <taxon>Agaricomycetes</taxon>
        <taxon>Polyporales</taxon>
        <taxon>Phanerochaetaceae</taxon>
        <taxon>Phlebiopsis</taxon>
    </lineage>
</organism>
<accession>A0A0C3SBE2</accession>
<evidence type="ECO:0000256" key="4">
    <source>
        <dbReference type="PROSITE-ProRule" id="PRU00134"/>
    </source>
</evidence>
<dbReference type="PROSITE" id="PS50865">
    <property type="entry name" value="ZF_MYND_2"/>
    <property type="match status" value="1"/>
</dbReference>
<evidence type="ECO:0000313" key="7">
    <source>
        <dbReference type="Proteomes" id="UP000053257"/>
    </source>
</evidence>
<protein>
    <recommendedName>
        <fullName evidence="5">MYND-type domain-containing protein</fullName>
    </recommendedName>
</protein>
<dbReference type="STRING" id="745531.A0A0C3SBE2"/>
<name>A0A0C3SBE2_PHLG1</name>
<feature type="domain" description="MYND-type" evidence="5">
    <location>
        <begin position="242"/>
        <end position="281"/>
    </location>
</feature>
<dbReference type="Gene3D" id="6.10.140.2220">
    <property type="match status" value="1"/>
</dbReference>
<dbReference type="GO" id="GO:0008270">
    <property type="term" value="F:zinc ion binding"/>
    <property type="evidence" value="ECO:0007669"/>
    <property type="project" value="UniProtKB-KW"/>
</dbReference>
<keyword evidence="1" id="KW-0479">Metal-binding</keyword>
<dbReference type="OrthoDB" id="341421at2759"/>
<evidence type="ECO:0000259" key="5">
    <source>
        <dbReference type="PROSITE" id="PS50865"/>
    </source>
</evidence>
<reference evidence="6 7" key="1">
    <citation type="journal article" date="2014" name="PLoS Genet.">
        <title>Analysis of the Phlebiopsis gigantea genome, transcriptome and secretome provides insight into its pioneer colonization strategies of wood.</title>
        <authorList>
            <person name="Hori C."/>
            <person name="Ishida T."/>
            <person name="Igarashi K."/>
            <person name="Samejima M."/>
            <person name="Suzuki H."/>
            <person name="Master E."/>
            <person name="Ferreira P."/>
            <person name="Ruiz-Duenas F.J."/>
            <person name="Held B."/>
            <person name="Canessa P."/>
            <person name="Larrondo L.F."/>
            <person name="Schmoll M."/>
            <person name="Druzhinina I.S."/>
            <person name="Kubicek C.P."/>
            <person name="Gaskell J.A."/>
            <person name="Kersten P."/>
            <person name="St John F."/>
            <person name="Glasner J."/>
            <person name="Sabat G."/>
            <person name="Splinter BonDurant S."/>
            <person name="Syed K."/>
            <person name="Yadav J."/>
            <person name="Mgbeahuruike A.C."/>
            <person name="Kovalchuk A."/>
            <person name="Asiegbu F.O."/>
            <person name="Lackner G."/>
            <person name="Hoffmeister D."/>
            <person name="Rencoret J."/>
            <person name="Gutierrez A."/>
            <person name="Sun H."/>
            <person name="Lindquist E."/>
            <person name="Barry K."/>
            <person name="Riley R."/>
            <person name="Grigoriev I.V."/>
            <person name="Henrissat B."/>
            <person name="Kues U."/>
            <person name="Berka R.M."/>
            <person name="Martinez A.T."/>
            <person name="Covert S.F."/>
            <person name="Blanchette R.A."/>
            <person name="Cullen D."/>
        </authorList>
    </citation>
    <scope>NUCLEOTIDE SEQUENCE [LARGE SCALE GENOMIC DNA]</scope>
    <source>
        <strain evidence="6 7">11061_1 CR5-6</strain>
    </source>
</reference>
<dbReference type="InterPro" id="IPR002893">
    <property type="entry name" value="Znf_MYND"/>
</dbReference>
<proteinExistence type="predicted"/>
<keyword evidence="2 4" id="KW-0863">Zinc-finger</keyword>
<dbReference type="SUPFAM" id="SSF144232">
    <property type="entry name" value="HIT/MYND zinc finger-like"/>
    <property type="match status" value="1"/>
</dbReference>
<sequence length="286" mass="32087">MSRRPGEKLPSRAEAEKWAKTLAHNARLDNPLSEGTDYSAEEMEGVQAQINALTPLPPRLKDPLFMAFAAKYLPAVASSLRFLTLETQKNAFSTLVQIMSLLPDPEKEPYFRRFLLSPQCEGIPNLVASSFITGITWLRSSGPGYVANLIHYMLLWCATDMGDDKEGAIDKGVREAVLTQLEDMKADESYSRLEPIQRAQIQRLFKMLMTMRVGPPAGLMGKAYIEALRGLSEGQIRGQEECVVCDEDELQLFLCSKCKTIKYCSKECQASDWKAGHKIKCYATEY</sequence>
<evidence type="ECO:0000256" key="1">
    <source>
        <dbReference type="ARBA" id="ARBA00022723"/>
    </source>
</evidence>